<dbReference type="GO" id="GO:0030956">
    <property type="term" value="C:glutamyl-tRNA(Gln) amidotransferase complex"/>
    <property type="evidence" value="ECO:0007669"/>
    <property type="project" value="InterPro"/>
</dbReference>
<keyword evidence="4 8" id="KW-0067">ATP-binding</keyword>
<comment type="subunit">
    <text evidence="8">Heterotrimer of A, B and C subunits.</text>
</comment>
<keyword evidence="5 8" id="KW-0648">Protein biosynthesis</keyword>
<evidence type="ECO:0000256" key="8">
    <source>
        <dbReference type="HAMAP-Rule" id="MF_00120"/>
    </source>
</evidence>
<proteinExistence type="inferred from homology"/>
<dbReference type="GO" id="GO:0005524">
    <property type="term" value="F:ATP binding"/>
    <property type="evidence" value="ECO:0007669"/>
    <property type="project" value="UniProtKB-KW"/>
</dbReference>
<dbReference type="EMBL" id="JAPRFR010000001">
    <property type="protein sequence ID" value="MCZ0725755.1"/>
    <property type="molecule type" value="Genomic_DNA"/>
</dbReference>
<protein>
    <recommendedName>
        <fullName evidence="8">Glutamyl-tRNA(Gln) amidotransferase subunit A</fullName>
        <shortName evidence="8">Glu-ADT subunit A</shortName>
        <ecNumber evidence="8">6.3.5.7</ecNumber>
    </recommendedName>
</protein>
<feature type="active site" description="Acyl-ester intermediate" evidence="8">
    <location>
        <position position="176"/>
    </location>
</feature>
<dbReference type="Pfam" id="PF01425">
    <property type="entry name" value="Amidase"/>
    <property type="match status" value="1"/>
</dbReference>
<evidence type="ECO:0000256" key="2">
    <source>
        <dbReference type="ARBA" id="ARBA00022598"/>
    </source>
</evidence>
<dbReference type="PANTHER" id="PTHR11895:SF151">
    <property type="entry name" value="GLUTAMYL-TRNA(GLN) AMIDOTRANSFERASE SUBUNIT A"/>
    <property type="match status" value="1"/>
</dbReference>
<feature type="active site" description="Charge relay system" evidence="8">
    <location>
        <position position="77"/>
    </location>
</feature>
<comment type="caution">
    <text evidence="10">The sequence shown here is derived from an EMBL/GenBank/DDBJ whole genome shotgun (WGS) entry which is preliminary data.</text>
</comment>
<dbReference type="Gene3D" id="3.90.1300.10">
    <property type="entry name" value="Amidase signature (AS) domain"/>
    <property type="match status" value="1"/>
</dbReference>
<dbReference type="PANTHER" id="PTHR11895">
    <property type="entry name" value="TRANSAMIDASE"/>
    <property type="match status" value="1"/>
</dbReference>
<name>A0A9X3FS99_9LACT</name>
<comment type="similarity">
    <text evidence="1 8">Belongs to the amidase family. GatA subfamily.</text>
</comment>
<evidence type="ECO:0000256" key="4">
    <source>
        <dbReference type="ARBA" id="ARBA00022840"/>
    </source>
</evidence>
<dbReference type="EC" id="6.3.5.7" evidence="8"/>
<evidence type="ECO:0000256" key="5">
    <source>
        <dbReference type="ARBA" id="ARBA00022917"/>
    </source>
</evidence>
<reference evidence="10" key="1">
    <citation type="submission" date="2022-12" db="EMBL/GenBank/DDBJ databases">
        <title>Description and comparative metabolic analysis of Aerococcus sp. nov., isolated from the feces of a pig.</title>
        <authorList>
            <person name="Chang Y.-H."/>
        </authorList>
    </citation>
    <scope>NUCLEOTIDE SEQUENCE</scope>
    <source>
        <strain evidence="10">YH-aer222</strain>
    </source>
</reference>
<dbReference type="GO" id="GO:0006412">
    <property type="term" value="P:translation"/>
    <property type="evidence" value="ECO:0007669"/>
    <property type="project" value="UniProtKB-UniRule"/>
</dbReference>
<dbReference type="SUPFAM" id="SSF75304">
    <property type="entry name" value="Amidase signature (AS) enzymes"/>
    <property type="match status" value="1"/>
</dbReference>
<keyword evidence="3 8" id="KW-0547">Nucleotide-binding</keyword>
<dbReference type="InterPro" id="IPR036928">
    <property type="entry name" value="AS_sf"/>
</dbReference>
<sequence>MTYFDKSIRELNQALVAGETSAVALVEEAFARIEATEPEIHAFISLAKDQALEAAKASDDKGYSTDRPLQGIPIGIKDNILTDGIATTAASRMLEDFVPFFDATVIEKLKAAGAIIVGKTNMDEFAMGASSETSYFGPTKNPWNHDYVPGGSSGGSAATVSAGQVFASLGSDTGGSIRQPASFTGIVGMKPTYGRVSRWGVISFASSLDQVGPMTRSVEDNAIMLETIAGHDDKDSTSAELDVPAFSQTYKQGIEGFKVAVPREFFGPGVDEETKTVVETAIKQLEEQGAQVDTVDLPNMAYNIPVYYVIASAEASSNLQRYDGIRYGYRAEDAESLEDLYIKSRSEGFGMEVKRRLMTGTFSIASENIDDYFMQAGKVRTLIKEGFKELFANYDLIVGPVAPSAAYKFGENEKDPVATYQADLLTVPVNLAGLPGLSMPAGFDQNGLPIGIQIIGNYFDEESIYRAAYSLEQVNDASQKHPE</sequence>
<evidence type="ECO:0000256" key="7">
    <source>
        <dbReference type="ARBA" id="ARBA00047407"/>
    </source>
</evidence>
<feature type="domain" description="Amidase" evidence="9">
    <location>
        <begin position="25"/>
        <end position="463"/>
    </location>
</feature>
<dbReference type="GO" id="GO:0050567">
    <property type="term" value="F:glutaminyl-tRNA synthase (glutamine-hydrolyzing) activity"/>
    <property type="evidence" value="ECO:0007669"/>
    <property type="project" value="UniProtKB-UniRule"/>
</dbReference>
<evidence type="ECO:0000256" key="6">
    <source>
        <dbReference type="ARBA" id="ARBA00025295"/>
    </source>
</evidence>
<keyword evidence="2 8" id="KW-0436">Ligase</keyword>
<gene>
    <name evidence="8 10" type="primary">gatA</name>
    <name evidence="10" type="ORF">OW157_04110</name>
</gene>
<evidence type="ECO:0000259" key="9">
    <source>
        <dbReference type="Pfam" id="PF01425"/>
    </source>
</evidence>
<evidence type="ECO:0000256" key="1">
    <source>
        <dbReference type="ARBA" id="ARBA00008069"/>
    </source>
</evidence>
<comment type="catalytic activity">
    <reaction evidence="7 8">
        <text>L-glutamyl-tRNA(Gln) + L-glutamine + ATP + H2O = L-glutaminyl-tRNA(Gln) + L-glutamate + ADP + phosphate + H(+)</text>
        <dbReference type="Rhea" id="RHEA:17521"/>
        <dbReference type="Rhea" id="RHEA-COMP:9681"/>
        <dbReference type="Rhea" id="RHEA-COMP:9684"/>
        <dbReference type="ChEBI" id="CHEBI:15377"/>
        <dbReference type="ChEBI" id="CHEBI:15378"/>
        <dbReference type="ChEBI" id="CHEBI:29985"/>
        <dbReference type="ChEBI" id="CHEBI:30616"/>
        <dbReference type="ChEBI" id="CHEBI:43474"/>
        <dbReference type="ChEBI" id="CHEBI:58359"/>
        <dbReference type="ChEBI" id="CHEBI:78520"/>
        <dbReference type="ChEBI" id="CHEBI:78521"/>
        <dbReference type="ChEBI" id="CHEBI:456216"/>
        <dbReference type="EC" id="6.3.5.7"/>
    </reaction>
</comment>
<evidence type="ECO:0000313" key="10">
    <source>
        <dbReference type="EMBL" id="MCZ0725755.1"/>
    </source>
</evidence>
<dbReference type="AlphaFoldDB" id="A0A9X3FS99"/>
<dbReference type="Proteomes" id="UP001146670">
    <property type="component" value="Unassembled WGS sequence"/>
</dbReference>
<dbReference type="NCBIfam" id="TIGR00132">
    <property type="entry name" value="gatA"/>
    <property type="match status" value="1"/>
</dbReference>
<dbReference type="RefSeq" id="WP_268752067.1">
    <property type="nucleotide sequence ID" value="NZ_JAPRFQ010000001.1"/>
</dbReference>
<keyword evidence="11" id="KW-1185">Reference proteome</keyword>
<evidence type="ECO:0000256" key="3">
    <source>
        <dbReference type="ARBA" id="ARBA00022741"/>
    </source>
</evidence>
<evidence type="ECO:0000313" key="11">
    <source>
        <dbReference type="Proteomes" id="UP001146670"/>
    </source>
</evidence>
<dbReference type="InterPro" id="IPR000120">
    <property type="entry name" value="Amidase"/>
</dbReference>
<dbReference type="InterPro" id="IPR023631">
    <property type="entry name" value="Amidase_dom"/>
</dbReference>
<organism evidence="10 11">
    <name type="scientific">Aerococcus kribbianus</name>
    <dbReference type="NCBI Taxonomy" id="2999064"/>
    <lineage>
        <taxon>Bacteria</taxon>
        <taxon>Bacillati</taxon>
        <taxon>Bacillota</taxon>
        <taxon>Bacilli</taxon>
        <taxon>Lactobacillales</taxon>
        <taxon>Aerococcaceae</taxon>
        <taxon>Aerococcus</taxon>
    </lineage>
</organism>
<dbReference type="InterPro" id="IPR020556">
    <property type="entry name" value="Amidase_CS"/>
</dbReference>
<feature type="active site" description="Charge relay system" evidence="8">
    <location>
        <position position="152"/>
    </location>
</feature>
<accession>A0A9X3FS99</accession>
<comment type="function">
    <text evidence="6 8">Allows the formation of correctly charged Gln-tRNA(Gln) through the transamidation of misacylated Glu-tRNA(Gln) in organisms which lack glutaminyl-tRNA synthetase. The reaction takes place in the presence of glutamine and ATP through an activated gamma-phospho-Glu-tRNA(Gln).</text>
</comment>
<dbReference type="InterPro" id="IPR004412">
    <property type="entry name" value="GatA"/>
</dbReference>
<dbReference type="PROSITE" id="PS00571">
    <property type="entry name" value="AMIDASES"/>
    <property type="match status" value="1"/>
</dbReference>
<dbReference type="HAMAP" id="MF_00120">
    <property type="entry name" value="GatA"/>
    <property type="match status" value="1"/>
</dbReference>